<evidence type="ECO:0000313" key="2">
    <source>
        <dbReference type="Proteomes" id="UP000008530"/>
    </source>
</evidence>
<organism evidence="1 2">
    <name type="scientific">Salmonella phage PVPSE1</name>
    <dbReference type="NCBI Taxonomy" id="889338"/>
    <lineage>
        <taxon>Viruses</taxon>
        <taxon>Duplodnaviria</taxon>
        <taxon>Heunggongvirae</taxon>
        <taxon>Uroviricota</taxon>
        <taxon>Caudoviricetes</taxon>
        <taxon>Vequintavirinae</taxon>
        <taxon>Seunavirus</taxon>
        <taxon>Seunavirus PVPSE1</taxon>
    </lineage>
</organism>
<gene>
    <name evidence="1" type="primary">140</name>
</gene>
<dbReference type="KEGG" id="vg:11258120"/>
<sequence>MDNSIFDFGVAYDPTKIHVTFDGERIMGLDCDVKVSCSRRLNGVACAKVFIQGQSPWVVRLKKLLGEQGRLQLEYTGSGPFHDSCNFVADMVVKGYDVDYTGNIPVFVFTFETEK</sequence>
<dbReference type="GeneID" id="11258120"/>
<protein>
    <submittedName>
        <fullName evidence="1">Uncharacterized protein 140</fullName>
    </submittedName>
</protein>
<dbReference type="RefSeq" id="YP_004893946.1">
    <property type="nucleotide sequence ID" value="NC_016071.1"/>
</dbReference>
<dbReference type="Proteomes" id="UP000008530">
    <property type="component" value="Segment"/>
</dbReference>
<evidence type="ECO:0000313" key="1">
    <source>
        <dbReference type="EMBL" id="ADP02535.1"/>
    </source>
</evidence>
<reference evidence="1 2" key="1">
    <citation type="journal article" date="2011" name="J. Virol.">
        <title>Genomic and proteomic characterization of the broad host range Salmonella phage PVP-SE1 - The creation of a new phage genus.</title>
        <authorList>
            <person name="Santos S.B."/>
            <person name="Kropinski A.M."/>
            <person name="Ceyssens P.J."/>
            <person name="Ackermann H.W."/>
            <person name="Villegas A."/>
            <person name="Lavigne R."/>
            <person name="Krylov V.N."/>
            <person name="Carvalho C.M."/>
            <person name="Ferreira E.C."/>
            <person name="Azeredo J."/>
        </authorList>
    </citation>
    <scope>NUCLEOTIDE SEQUENCE [LARGE SCALE GENOMIC DNA]</scope>
    <source>
        <strain evidence="1">PVP-SE1</strain>
    </source>
</reference>
<dbReference type="EMBL" id="GU070616">
    <property type="protein sequence ID" value="ADP02535.1"/>
    <property type="molecule type" value="Genomic_DNA"/>
</dbReference>
<accession>G3BM05</accession>
<dbReference type="OrthoDB" id="35595at10239"/>
<keyword evidence="2" id="KW-1185">Reference proteome</keyword>
<name>G3BM05_9CAUD</name>
<proteinExistence type="predicted"/>